<reference evidence="2 3" key="1">
    <citation type="journal article" date="2013" name="BMC Genomics">
        <title>The miniature genome of a carnivorous plant Genlisea aurea contains a low number of genes and short non-coding sequences.</title>
        <authorList>
            <person name="Leushkin E.V."/>
            <person name="Sutormin R.A."/>
            <person name="Nabieva E.R."/>
            <person name="Penin A.A."/>
            <person name="Kondrashov A.S."/>
            <person name="Logacheva M.D."/>
        </authorList>
    </citation>
    <scope>NUCLEOTIDE SEQUENCE [LARGE SCALE GENOMIC DNA]</scope>
</reference>
<dbReference type="AlphaFoldDB" id="S8C9I5"/>
<accession>S8C9I5</accession>
<feature type="compositionally biased region" description="Polar residues" evidence="1">
    <location>
        <begin position="59"/>
        <end position="77"/>
    </location>
</feature>
<gene>
    <name evidence="2" type="ORF">M569_11200</name>
</gene>
<protein>
    <submittedName>
        <fullName evidence="2">Uncharacterized protein</fullName>
    </submittedName>
</protein>
<evidence type="ECO:0000256" key="1">
    <source>
        <dbReference type="SAM" id="MobiDB-lite"/>
    </source>
</evidence>
<feature type="region of interest" description="Disordered" evidence="1">
    <location>
        <begin position="1"/>
        <end position="125"/>
    </location>
</feature>
<feature type="non-terminal residue" evidence="2">
    <location>
        <position position="1"/>
    </location>
</feature>
<feature type="compositionally biased region" description="Polar residues" evidence="1">
    <location>
        <begin position="1"/>
        <end position="10"/>
    </location>
</feature>
<evidence type="ECO:0000313" key="2">
    <source>
        <dbReference type="EMBL" id="EPS63589.1"/>
    </source>
</evidence>
<evidence type="ECO:0000313" key="3">
    <source>
        <dbReference type="Proteomes" id="UP000015453"/>
    </source>
</evidence>
<dbReference type="EMBL" id="AUSU01005386">
    <property type="protein sequence ID" value="EPS63589.1"/>
    <property type="molecule type" value="Genomic_DNA"/>
</dbReference>
<comment type="caution">
    <text evidence="2">The sequence shown here is derived from an EMBL/GenBank/DDBJ whole genome shotgun (WGS) entry which is preliminary data.</text>
</comment>
<name>S8C9I5_9LAMI</name>
<proteinExistence type="predicted"/>
<organism evidence="2 3">
    <name type="scientific">Genlisea aurea</name>
    <dbReference type="NCBI Taxonomy" id="192259"/>
    <lineage>
        <taxon>Eukaryota</taxon>
        <taxon>Viridiplantae</taxon>
        <taxon>Streptophyta</taxon>
        <taxon>Embryophyta</taxon>
        <taxon>Tracheophyta</taxon>
        <taxon>Spermatophyta</taxon>
        <taxon>Magnoliopsida</taxon>
        <taxon>eudicotyledons</taxon>
        <taxon>Gunneridae</taxon>
        <taxon>Pentapetalae</taxon>
        <taxon>asterids</taxon>
        <taxon>lamiids</taxon>
        <taxon>Lamiales</taxon>
        <taxon>Lentibulariaceae</taxon>
        <taxon>Genlisea</taxon>
    </lineage>
</organism>
<sequence>SPLDSQTTKFDNAEISSGLTSSLGGSNALSEAAITPSKMQSSRGVLQHSENVKEKTKFPTGSNSFGLNASTYPSSQGPFDRSAISKRPFQHESSKELAATSFPSKHPHSTLHASRHIGNVTSFSA</sequence>
<dbReference type="Proteomes" id="UP000015453">
    <property type="component" value="Unassembled WGS sequence"/>
</dbReference>
<feature type="compositionally biased region" description="Low complexity" evidence="1">
    <location>
        <begin position="16"/>
        <end position="30"/>
    </location>
</feature>
<feature type="compositionally biased region" description="Basic residues" evidence="1">
    <location>
        <begin position="105"/>
        <end position="115"/>
    </location>
</feature>
<keyword evidence="3" id="KW-1185">Reference proteome</keyword>